<dbReference type="InterPro" id="IPR009071">
    <property type="entry name" value="HMG_box_dom"/>
</dbReference>
<feature type="domain" description="HMG box" evidence="3">
    <location>
        <begin position="63"/>
        <end position="131"/>
    </location>
</feature>
<proteinExistence type="predicted"/>
<accession>A0A7M3UNQ9</accession>
<dbReference type="EMBL" id="MT663535">
    <property type="protein sequence ID" value="QOI90336.1"/>
    <property type="molecule type" value="Genomic_DNA"/>
</dbReference>
<dbReference type="InterPro" id="IPR036910">
    <property type="entry name" value="HMG_box_dom_sf"/>
</dbReference>
<evidence type="ECO:0000259" key="3">
    <source>
        <dbReference type="PROSITE" id="PS50118"/>
    </source>
</evidence>
<protein>
    <recommendedName>
        <fullName evidence="3">HMG box domain-containing protein</fullName>
    </recommendedName>
</protein>
<gene>
    <name evidence="4" type="ORF">HWQ62_00199</name>
</gene>
<feature type="compositionally biased region" description="Basic and acidic residues" evidence="2">
    <location>
        <begin position="104"/>
        <end position="124"/>
    </location>
</feature>
<keyword evidence="1" id="KW-0539">Nucleus</keyword>
<dbReference type="CDD" id="cd00084">
    <property type="entry name" value="HMG-box_SF"/>
    <property type="match status" value="1"/>
</dbReference>
<feature type="region of interest" description="Disordered" evidence="2">
    <location>
        <begin position="104"/>
        <end position="131"/>
    </location>
</feature>
<dbReference type="Gene3D" id="1.10.30.10">
    <property type="entry name" value="High mobility group box domain"/>
    <property type="match status" value="1"/>
</dbReference>
<dbReference type="SUPFAM" id="SSF47095">
    <property type="entry name" value="HMG-box"/>
    <property type="match status" value="1"/>
</dbReference>
<dbReference type="InterPro" id="IPR056775">
    <property type="entry name" value="YABBY_C"/>
</dbReference>
<dbReference type="GO" id="GO:0003677">
    <property type="term" value="F:DNA binding"/>
    <property type="evidence" value="ECO:0007669"/>
    <property type="project" value="UniProtKB-UniRule"/>
</dbReference>
<sequence length="131" mass="15420">MNTSSYQKFTKSFHKFTEDYNKELLEKITTTLTLCEEDKTKLVELFGTLSSKCDMHCAKPNKKKREPTEYNLFMKDMIKELRQTHPEIDKKELMSMGAKEWQKKKALKAKEAEAQAAQPEEKKVKKEKKKP</sequence>
<evidence type="ECO:0000256" key="1">
    <source>
        <dbReference type="PROSITE-ProRule" id="PRU00267"/>
    </source>
</evidence>
<feature type="DNA-binding region" description="HMG box" evidence="1">
    <location>
        <begin position="63"/>
        <end position="131"/>
    </location>
</feature>
<name>A0A7M3UNQ9_POV01</name>
<dbReference type="Pfam" id="PF04690">
    <property type="entry name" value="YABBY"/>
    <property type="match status" value="1"/>
</dbReference>
<keyword evidence="1" id="KW-0238">DNA-binding</keyword>
<evidence type="ECO:0000313" key="4">
    <source>
        <dbReference type="EMBL" id="QOI90336.1"/>
    </source>
</evidence>
<organism evidence="4">
    <name type="scientific">Pyramimonas orientalis virus</name>
    <name type="common">PoV01</name>
    <dbReference type="NCBI Taxonomy" id="455367"/>
    <lineage>
        <taxon>Viruses</taxon>
        <taxon>Varidnaviria</taxon>
        <taxon>Bamfordvirae</taxon>
        <taxon>Nucleocytoviricota</taxon>
        <taxon>Megaviricetes</taxon>
        <taxon>Imitervirales</taxon>
        <taxon>Allomimiviridae</taxon>
        <taxon>Heliosvirus</taxon>
        <taxon>Heliosvirus raunefjordenense</taxon>
    </lineage>
</organism>
<dbReference type="PROSITE" id="PS50118">
    <property type="entry name" value="HMG_BOX_2"/>
    <property type="match status" value="1"/>
</dbReference>
<evidence type="ECO:0000256" key="2">
    <source>
        <dbReference type="SAM" id="MobiDB-lite"/>
    </source>
</evidence>
<reference evidence="4" key="1">
    <citation type="submission" date="2020-06" db="EMBL/GenBank/DDBJ databases">
        <title>Lateral gene transfer of anion-conducting channel rhodopsins between green algae and giant viruses.</title>
        <authorList>
            <person name="Rozenberg A."/>
            <person name="Oppermann J."/>
            <person name="Wietek J."/>
            <person name="Fernandez Lahore R.G."/>
            <person name="Sandaa R.-A."/>
            <person name="Bratbak G."/>
            <person name="Hegemann P."/>
            <person name="Beja O."/>
        </authorList>
    </citation>
    <scope>NUCLEOTIDE SEQUENCE</scope>
    <source>
        <strain evidence="4">01B</strain>
    </source>
</reference>
<organismHost>
    <name type="scientific">Pyramimonas plurioculata</name>
    <dbReference type="NCBI Taxonomy" id="36893"/>
</organismHost>